<evidence type="ECO:0000256" key="3">
    <source>
        <dbReference type="ARBA" id="ARBA00022448"/>
    </source>
</evidence>
<dbReference type="GO" id="GO:0005886">
    <property type="term" value="C:plasma membrane"/>
    <property type="evidence" value="ECO:0007669"/>
    <property type="project" value="UniProtKB-SubCell"/>
</dbReference>
<gene>
    <name evidence="9" type="ORF">BEN51_08285</name>
</gene>
<feature type="transmembrane region" description="Helical" evidence="8">
    <location>
        <begin position="349"/>
        <end position="367"/>
    </location>
</feature>
<dbReference type="AlphaFoldDB" id="A0A343JD70"/>
<feature type="transmembrane region" description="Helical" evidence="8">
    <location>
        <begin position="38"/>
        <end position="64"/>
    </location>
</feature>
<dbReference type="EMBL" id="CP016786">
    <property type="protein sequence ID" value="ASW43478.1"/>
    <property type="molecule type" value="Genomic_DNA"/>
</dbReference>
<feature type="transmembrane region" description="Helical" evidence="8">
    <location>
        <begin position="265"/>
        <end position="286"/>
    </location>
</feature>
<evidence type="ECO:0000256" key="8">
    <source>
        <dbReference type="SAM" id="Phobius"/>
    </source>
</evidence>
<evidence type="ECO:0000313" key="10">
    <source>
        <dbReference type="Proteomes" id="UP000264883"/>
    </source>
</evidence>
<keyword evidence="10" id="KW-1185">Reference proteome</keyword>
<dbReference type="PANTHER" id="PTHR21716">
    <property type="entry name" value="TRANSMEMBRANE PROTEIN"/>
    <property type="match status" value="1"/>
</dbReference>
<evidence type="ECO:0000256" key="1">
    <source>
        <dbReference type="ARBA" id="ARBA00004651"/>
    </source>
</evidence>
<feature type="transmembrane region" description="Helical" evidence="8">
    <location>
        <begin position="181"/>
        <end position="200"/>
    </location>
</feature>
<reference evidence="9 10" key="1">
    <citation type="submission" date="2016-08" db="EMBL/GenBank/DDBJ databases">
        <title>Complete Genome Sequence Of The Indigo Reducing Clostridium isatidis DSM15098.</title>
        <authorList>
            <person name="Little G.T."/>
            <person name="Minton N.P."/>
        </authorList>
    </citation>
    <scope>NUCLEOTIDE SEQUENCE [LARGE SCALE GENOMIC DNA]</scope>
    <source>
        <strain evidence="9 10">DSM 15098</strain>
    </source>
</reference>
<evidence type="ECO:0000256" key="7">
    <source>
        <dbReference type="ARBA" id="ARBA00023136"/>
    </source>
</evidence>
<dbReference type="Proteomes" id="UP000264883">
    <property type="component" value="Chromosome"/>
</dbReference>
<dbReference type="Pfam" id="PF01594">
    <property type="entry name" value="AI-2E_transport"/>
    <property type="match status" value="1"/>
</dbReference>
<dbReference type="InterPro" id="IPR002549">
    <property type="entry name" value="AI-2E-like"/>
</dbReference>
<dbReference type="GO" id="GO:0055085">
    <property type="term" value="P:transmembrane transport"/>
    <property type="evidence" value="ECO:0007669"/>
    <property type="project" value="TreeGrafter"/>
</dbReference>
<keyword evidence="6 8" id="KW-1133">Transmembrane helix</keyword>
<evidence type="ECO:0000256" key="5">
    <source>
        <dbReference type="ARBA" id="ARBA00022692"/>
    </source>
</evidence>
<keyword evidence="7 8" id="KW-0472">Membrane</keyword>
<name>A0A343JD70_9CLOT</name>
<keyword evidence="4" id="KW-1003">Cell membrane</keyword>
<proteinExistence type="inferred from homology"/>
<sequence>MKEIDEKFKKNLLLGTLLISIYFIFSNLGYFLKGFNVFIQIINPFLVGFAIAFVLNIPMNFFELNVFSFLDTKKYIKYRNFKRPLSILATFLTVIGLITALALFVIPQLTSSVSTLLKTIPGHMSSFERLISQYINDTEISKEVLQKVSSTIMAAWKDLFTVGGEIISNSLSSILNTTMNITSGLINFILSVILSIYMLSSKETLIHQLRKIIYAFLPKKAADKLIYIGNLSNITFSKFISGQCVEAVILGTLCFIGMLILRMPYALLISVLIAVTALIPVFGAFIGTIPAVFLILLISPIKALWFIIFILFLQQFEGNIIYPKVVGNSVGLSALWVMMAMLVGGSTLGILGMLIGIPIFSVLYQLLKEKTNKKLKMKEIEIE</sequence>
<evidence type="ECO:0000256" key="4">
    <source>
        <dbReference type="ARBA" id="ARBA00022475"/>
    </source>
</evidence>
<keyword evidence="5 8" id="KW-0812">Transmembrane</keyword>
<organism evidence="9 10">
    <name type="scientific">Clostridium isatidis</name>
    <dbReference type="NCBI Taxonomy" id="182773"/>
    <lineage>
        <taxon>Bacteria</taxon>
        <taxon>Bacillati</taxon>
        <taxon>Bacillota</taxon>
        <taxon>Clostridia</taxon>
        <taxon>Eubacteriales</taxon>
        <taxon>Clostridiaceae</taxon>
        <taxon>Clostridium</taxon>
    </lineage>
</organism>
<keyword evidence="3" id="KW-0813">Transport</keyword>
<dbReference type="PANTHER" id="PTHR21716:SF53">
    <property type="entry name" value="PERMEASE PERM-RELATED"/>
    <property type="match status" value="1"/>
</dbReference>
<comment type="similarity">
    <text evidence="2">Belongs to the autoinducer-2 exporter (AI-2E) (TC 2.A.86) family.</text>
</comment>
<dbReference type="OrthoDB" id="9793390at2"/>
<feature type="transmembrane region" description="Helical" evidence="8">
    <location>
        <begin position="12"/>
        <end position="32"/>
    </location>
</feature>
<evidence type="ECO:0000256" key="2">
    <source>
        <dbReference type="ARBA" id="ARBA00009773"/>
    </source>
</evidence>
<evidence type="ECO:0000313" key="9">
    <source>
        <dbReference type="EMBL" id="ASW43478.1"/>
    </source>
</evidence>
<evidence type="ECO:0000256" key="6">
    <source>
        <dbReference type="ARBA" id="ARBA00022989"/>
    </source>
</evidence>
<dbReference type="KEGG" id="cia:BEN51_08285"/>
<protein>
    <submittedName>
        <fullName evidence="9">AI-2E family transporter</fullName>
    </submittedName>
</protein>
<dbReference type="RefSeq" id="WP_119865611.1">
    <property type="nucleotide sequence ID" value="NZ_CP016786.1"/>
</dbReference>
<feature type="transmembrane region" description="Helical" evidence="8">
    <location>
        <begin position="85"/>
        <end position="106"/>
    </location>
</feature>
<feature type="transmembrane region" description="Helical" evidence="8">
    <location>
        <begin position="292"/>
        <end position="313"/>
    </location>
</feature>
<comment type="subcellular location">
    <subcellularLocation>
        <location evidence="1">Cell membrane</location>
        <topology evidence="1">Multi-pass membrane protein</topology>
    </subcellularLocation>
</comment>
<accession>A0A343JD70</accession>